<feature type="region of interest" description="Disordered" evidence="1">
    <location>
        <begin position="18"/>
        <end position="39"/>
    </location>
</feature>
<sequence length="192" mass="19717">MVQPGGGEQAQCLVGVGRARRGGGPAPGESAAEAGADRGGDGVVEELDLALPGDHLAATRPGLRRRRLGSRAGLRGRGLGAQGRQSPHHRGQAGRVGGTGHREERLRDQTGGGHRVTSTVGRGQQLVGLLLVLLFLETVGLLIDVHVRPSSGGCSRHTLARVSPGPTVVRLVTDSTVWAAPGGCDRTAHDSP</sequence>
<dbReference type="Proteomes" id="UP000053246">
    <property type="component" value="Unassembled WGS sequence"/>
</dbReference>
<accession>A0A9X0LCN7</accession>
<name>A0A9X0LCN7_9ACTN</name>
<reference evidence="2 3" key="1">
    <citation type="submission" date="2015-10" db="EMBL/GenBank/DDBJ databases">
        <authorList>
            <person name="Ju K.-S."/>
            <person name="Doroghazi J.R."/>
            <person name="Metcalf W.W."/>
        </authorList>
    </citation>
    <scope>NUCLEOTIDE SEQUENCE [LARGE SCALE GENOMIC DNA]</scope>
    <source>
        <strain evidence="2 3">NRRL B-24793</strain>
    </source>
</reference>
<protein>
    <submittedName>
        <fullName evidence="2">Uncharacterized protein</fullName>
    </submittedName>
</protein>
<organism evidence="2 3">
    <name type="scientific">Micromonospora maris</name>
    <dbReference type="NCBI Taxonomy" id="1003110"/>
    <lineage>
        <taxon>Bacteria</taxon>
        <taxon>Bacillati</taxon>
        <taxon>Actinomycetota</taxon>
        <taxon>Actinomycetes</taxon>
        <taxon>Micromonosporales</taxon>
        <taxon>Micromonosporaceae</taxon>
        <taxon>Micromonospora</taxon>
    </lineage>
</organism>
<evidence type="ECO:0000256" key="1">
    <source>
        <dbReference type="SAM" id="MobiDB-lite"/>
    </source>
</evidence>
<evidence type="ECO:0000313" key="3">
    <source>
        <dbReference type="Proteomes" id="UP000053246"/>
    </source>
</evidence>
<feature type="region of interest" description="Disordered" evidence="1">
    <location>
        <begin position="55"/>
        <end position="118"/>
    </location>
</feature>
<keyword evidence="3" id="KW-1185">Reference proteome</keyword>
<dbReference type="EMBL" id="LMWI01000002">
    <property type="protein sequence ID" value="KUJ45282.1"/>
    <property type="molecule type" value="Genomic_DNA"/>
</dbReference>
<proteinExistence type="predicted"/>
<dbReference type="AlphaFoldDB" id="A0A9X0LCN7"/>
<comment type="caution">
    <text evidence="2">The sequence shown here is derived from an EMBL/GenBank/DDBJ whole genome shotgun (WGS) entry which is preliminary data.</text>
</comment>
<evidence type="ECO:0000313" key="2">
    <source>
        <dbReference type="EMBL" id="KUJ45282.1"/>
    </source>
</evidence>
<gene>
    <name evidence="2" type="ORF">ADL17_19545</name>
</gene>